<evidence type="ECO:0000313" key="1">
    <source>
        <dbReference type="EMBL" id="GAK72991.1"/>
    </source>
</evidence>
<gene>
    <name evidence="1" type="ORF">RRU01S_29_01080</name>
</gene>
<proteinExistence type="predicted"/>
<dbReference type="Proteomes" id="UP000028701">
    <property type="component" value="Unassembled WGS sequence"/>
</dbReference>
<protein>
    <recommendedName>
        <fullName evidence="3">Lipoprotein</fullName>
    </recommendedName>
</protein>
<dbReference type="RefSeq" id="WP_045232408.1">
    <property type="nucleotide sequence ID" value="NZ_BBJU01000029.1"/>
</dbReference>
<dbReference type="PROSITE" id="PS51257">
    <property type="entry name" value="PROKAR_LIPOPROTEIN"/>
    <property type="match status" value="1"/>
</dbReference>
<reference evidence="1 2" key="1">
    <citation type="submission" date="2014-08" db="EMBL/GenBank/DDBJ databases">
        <title>Whole genome shotgun sequence of Rhizobium rubi NBRC 13261.</title>
        <authorList>
            <person name="Katano-Makiyama Y."/>
            <person name="Hosoyama A."/>
            <person name="Hashimoto M."/>
            <person name="Hosoyama Y."/>
            <person name="Noguchi M."/>
            <person name="Tsuchikane K."/>
            <person name="Uohara A."/>
            <person name="Ohji S."/>
            <person name="Ichikawa N."/>
            <person name="Kimura A."/>
            <person name="Yamazoe A."/>
            <person name="Fujita N."/>
        </authorList>
    </citation>
    <scope>NUCLEOTIDE SEQUENCE [LARGE SCALE GENOMIC DNA]</scope>
    <source>
        <strain evidence="1 2">NBRC 13261</strain>
    </source>
</reference>
<comment type="caution">
    <text evidence="1">The sequence shown here is derived from an EMBL/GenBank/DDBJ whole genome shotgun (WGS) entry which is preliminary data.</text>
</comment>
<dbReference type="EMBL" id="BBJU01000029">
    <property type="protein sequence ID" value="GAK72991.1"/>
    <property type="molecule type" value="Genomic_DNA"/>
</dbReference>
<evidence type="ECO:0008006" key="3">
    <source>
        <dbReference type="Google" id="ProtNLM"/>
    </source>
</evidence>
<sequence>MKIFTAALCLISVGVLSGCVDDRGYRSGGYYSAGGYDRRYDNGRDYRNDRDFRRDRRGNWRDNDRDRYRNNDNRIIYGVIQR</sequence>
<name>A0A081D245_9HYPH</name>
<organism evidence="1 2">
    <name type="scientific">Agrobacterium rubi TR3 = NBRC 13261</name>
    <dbReference type="NCBI Taxonomy" id="1368415"/>
    <lineage>
        <taxon>Bacteria</taxon>
        <taxon>Pseudomonadati</taxon>
        <taxon>Pseudomonadota</taxon>
        <taxon>Alphaproteobacteria</taxon>
        <taxon>Hyphomicrobiales</taxon>
        <taxon>Rhizobiaceae</taxon>
        <taxon>Rhizobium/Agrobacterium group</taxon>
        <taxon>Agrobacterium</taxon>
    </lineage>
</organism>
<dbReference type="AlphaFoldDB" id="A0A081D245"/>
<evidence type="ECO:0000313" key="2">
    <source>
        <dbReference type="Proteomes" id="UP000028701"/>
    </source>
</evidence>
<accession>A0A081D245</accession>